<proteinExistence type="predicted"/>
<organism evidence="1 2">
    <name type="scientific">Yersinia mollaretii (strain ATCC 43969 / DSM 18520 / CIP 103324 / CNY 7263 / WAIP 204)</name>
    <dbReference type="NCBI Taxonomy" id="349967"/>
    <lineage>
        <taxon>Bacteria</taxon>
        <taxon>Pseudomonadati</taxon>
        <taxon>Pseudomonadota</taxon>
        <taxon>Gammaproteobacteria</taxon>
        <taxon>Enterobacterales</taxon>
        <taxon>Yersiniaceae</taxon>
        <taxon>Yersinia</taxon>
    </lineage>
</organism>
<dbReference type="EMBL" id="AALD02000049">
    <property type="protein sequence ID" value="EEQ09124.1"/>
    <property type="molecule type" value="Genomic_DNA"/>
</dbReference>
<protein>
    <recommendedName>
        <fullName evidence="3">Lipoprotein</fullName>
    </recommendedName>
</protein>
<evidence type="ECO:0000313" key="2">
    <source>
        <dbReference type="Proteomes" id="UP000003027"/>
    </source>
</evidence>
<keyword evidence="2" id="KW-1185">Reference proteome</keyword>
<sequence>MFLLLSLISLNVYSLQNKISDGIYYAYWVYGDEYLYDKYPILTNNPSSLNGHFYMKNELNAQSNDEVYMQVKSGDISFFYKHEEVEGGPTIGWSDAQQVNGGLLLDVSTIRSFYVEGGAGQKTKYFVGDKFEGFSRPLKEREFVPLIELKNSEYKMDCSSYLAANAKKNEGIYSGGNIWKRHEGIVFINGDGICNALFQKNAPVQVKKGWVLFKKLD</sequence>
<evidence type="ECO:0008006" key="3">
    <source>
        <dbReference type="Google" id="ProtNLM"/>
    </source>
</evidence>
<dbReference type="Proteomes" id="UP000003027">
    <property type="component" value="Unassembled WGS sequence"/>
</dbReference>
<reference evidence="1" key="1">
    <citation type="submission" date="2008-12" db="EMBL/GenBank/DDBJ databases">
        <title>Annotation of the Yersinia mollaretii ATCC 43969 genome.</title>
        <authorList>
            <person name="Read T.D."/>
            <person name="Akmal A."/>
            <person name="Bishop-Lilly K."/>
            <person name="Chen P.E."/>
            <person name="Cook C."/>
            <person name="Kiley M.P."/>
            <person name="Lentz S."/>
            <person name="Mateczun A."/>
            <person name="Nagarajan N."/>
            <person name="Nolan N."/>
            <person name="Osborne B.I."/>
            <person name="Pop M."/>
            <person name="Sozhamannan S."/>
            <person name="Stewart A.C."/>
            <person name="Sulakvelidze A."/>
            <person name="Thomason B."/>
            <person name="Willner K."/>
            <person name="Zwick M.E."/>
        </authorList>
    </citation>
    <scope>NUCLEOTIDE SEQUENCE [LARGE SCALE GENOMIC DNA]</scope>
    <source>
        <strain evidence="1">ATCC 43969</strain>
    </source>
</reference>
<name>A0ABM9Y5S7_YERMW</name>
<accession>A0ABM9Y5S7</accession>
<gene>
    <name evidence="1" type="ORF">ymoll0001_31860</name>
</gene>
<comment type="caution">
    <text evidence="1">The sequence shown here is derived from an EMBL/GenBank/DDBJ whole genome shotgun (WGS) entry which is preliminary data.</text>
</comment>
<evidence type="ECO:0000313" key="1">
    <source>
        <dbReference type="EMBL" id="EEQ09124.1"/>
    </source>
</evidence>